<dbReference type="InParanoid" id="A0A139WB74"/>
<sequence length="97" mass="10932">MFVKSFVLMICDKLLGYSFRERRNEGRENQYGPNPVARGRHVPTRSRPDHGGNLDRKIVEVVGRAHRGVKGSTEPASLSTGKLQSFIILFVFEMALT</sequence>
<evidence type="ECO:0000313" key="3">
    <source>
        <dbReference type="Proteomes" id="UP000007266"/>
    </source>
</evidence>
<keyword evidence="3" id="KW-1185">Reference proteome</keyword>
<evidence type="ECO:0000313" key="2">
    <source>
        <dbReference type="EMBL" id="KYB25166.1"/>
    </source>
</evidence>
<reference evidence="2 3" key="1">
    <citation type="journal article" date="2008" name="Nature">
        <title>The genome of the model beetle and pest Tribolium castaneum.</title>
        <authorList>
            <consortium name="Tribolium Genome Sequencing Consortium"/>
            <person name="Richards S."/>
            <person name="Gibbs R.A."/>
            <person name="Weinstock G.M."/>
            <person name="Brown S.J."/>
            <person name="Denell R."/>
            <person name="Beeman R.W."/>
            <person name="Gibbs R."/>
            <person name="Beeman R.W."/>
            <person name="Brown S.J."/>
            <person name="Bucher G."/>
            <person name="Friedrich M."/>
            <person name="Grimmelikhuijzen C.J."/>
            <person name="Klingler M."/>
            <person name="Lorenzen M."/>
            <person name="Richards S."/>
            <person name="Roth S."/>
            <person name="Schroder R."/>
            <person name="Tautz D."/>
            <person name="Zdobnov E.M."/>
            <person name="Muzny D."/>
            <person name="Gibbs R.A."/>
            <person name="Weinstock G.M."/>
            <person name="Attaway T."/>
            <person name="Bell S."/>
            <person name="Buhay C.J."/>
            <person name="Chandrabose M.N."/>
            <person name="Chavez D."/>
            <person name="Clerk-Blankenburg K.P."/>
            <person name="Cree A."/>
            <person name="Dao M."/>
            <person name="Davis C."/>
            <person name="Chacko J."/>
            <person name="Dinh H."/>
            <person name="Dugan-Rocha S."/>
            <person name="Fowler G."/>
            <person name="Garner T.T."/>
            <person name="Garnes J."/>
            <person name="Gnirke A."/>
            <person name="Hawes A."/>
            <person name="Hernandez J."/>
            <person name="Hines S."/>
            <person name="Holder M."/>
            <person name="Hume J."/>
            <person name="Jhangiani S.N."/>
            <person name="Joshi V."/>
            <person name="Khan Z.M."/>
            <person name="Jackson L."/>
            <person name="Kovar C."/>
            <person name="Kowis A."/>
            <person name="Lee S."/>
            <person name="Lewis L.R."/>
            <person name="Margolis J."/>
            <person name="Morgan M."/>
            <person name="Nazareth L.V."/>
            <person name="Nguyen N."/>
            <person name="Okwuonu G."/>
            <person name="Parker D."/>
            <person name="Richards S."/>
            <person name="Ruiz S.J."/>
            <person name="Santibanez J."/>
            <person name="Savard J."/>
            <person name="Scherer S.E."/>
            <person name="Schneider B."/>
            <person name="Sodergren E."/>
            <person name="Tautz D."/>
            <person name="Vattahil S."/>
            <person name="Villasana D."/>
            <person name="White C.S."/>
            <person name="Wright R."/>
            <person name="Park Y."/>
            <person name="Beeman R.W."/>
            <person name="Lord J."/>
            <person name="Oppert B."/>
            <person name="Lorenzen M."/>
            <person name="Brown S."/>
            <person name="Wang L."/>
            <person name="Savard J."/>
            <person name="Tautz D."/>
            <person name="Richards S."/>
            <person name="Weinstock G."/>
            <person name="Gibbs R.A."/>
            <person name="Liu Y."/>
            <person name="Worley K."/>
            <person name="Weinstock G."/>
            <person name="Elsik C.G."/>
            <person name="Reese J.T."/>
            <person name="Elhaik E."/>
            <person name="Landan G."/>
            <person name="Graur D."/>
            <person name="Arensburger P."/>
            <person name="Atkinson P."/>
            <person name="Beeman R.W."/>
            <person name="Beidler J."/>
            <person name="Brown S.J."/>
            <person name="Demuth J.P."/>
            <person name="Drury D.W."/>
            <person name="Du Y.Z."/>
            <person name="Fujiwara H."/>
            <person name="Lorenzen M."/>
            <person name="Maselli V."/>
            <person name="Osanai M."/>
            <person name="Park Y."/>
            <person name="Robertson H.M."/>
            <person name="Tu Z."/>
            <person name="Wang J.J."/>
            <person name="Wang S."/>
            <person name="Richards S."/>
            <person name="Song H."/>
            <person name="Zhang L."/>
            <person name="Sodergren E."/>
            <person name="Werner D."/>
            <person name="Stanke M."/>
            <person name="Morgenstern B."/>
            <person name="Solovyev V."/>
            <person name="Kosarev P."/>
            <person name="Brown G."/>
            <person name="Chen H.C."/>
            <person name="Ermolaeva O."/>
            <person name="Hlavina W."/>
            <person name="Kapustin Y."/>
            <person name="Kiryutin B."/>
            <person name="Kitts P."/>
            <person name="Maglott D."/>
            <person name="Pruitt K."/>
            <person name="Sapojnikov V."/>
            <person name="Souvorov A."/>
            <person name="Mackey A.J."/>
            <person name="Waterhouse R.M."/>
            <person name="Wyder S."/>
            <person name="Zdobnov E.M."/>
            <person name="Zdobnov E.M."/>
            <person name="Wyder S."/>
            <person name="Kriventseva E.V."/>
            <person name="Kadowaki T."/>
            <person name="Bork P."/>
            <person name="Aranda M."/>
            <person name="Bao R."/>
            <person name="Beermann A."/>
            <person name="Berns N."/>
            <person name="Bolognesi R."/>
            <person name="Bonneton F."/>
            <person name="Bopp D."/>
            <person name="Brown S.J."/>
            <person name="Bucher G."/>
            <person name="Butts T."/>
            <person name="Chaumot A."/>
            <person name="Denell R.E."/>
            <person name="Ferrier D.E."/>
            <person name="Friedrich M."/>
            <person name="Gordon C.M."/>
            <person name="Jindra M."/>
            <person name="Klingler M."/>
            <person name="Lan Q."/>
            <person name="Lattorff H.M."/>
            <person name="Laudet V."/>
            <person name="von Levetsow C."/>
            <person name="Liu Z."/>
            <person name="Lutz R."/>
            <person name="Lynch J.A."/>
            <person name="da Fonseca R.N."/>
            <person name="Posnien N."/>
            <person name="Reuter R."/>
            <person name="Roth S."/>
            <person name="Savard J."/>
            <person name="Schinko J.B."/>
            <person name="Schmitt C."/>
            <person name="Schoppmeier M."/>
            <person name="Schroder R."/>
            <person name="Shippy T.D."/>
            <person name="Simonnet F."/>
            <person name="Marques-Souza H."/>
            <person name="Tautz D."/>
            <person name="Tomoyasu Y."/>
            <person name="Trauner J."/>
            <person name="Van der Zee M."/>
            <person name="Vervoort M."/>
            <person name="Wittkopp N."/>
            <person name="Wimmer E.A."/>
            <person name="Yang X."/>
            <person name="Jones A.K."/>
            <person name="Sattelle D.B."/>
            <person name="Ebert P.R."/>
            <person name="Nelson D."/>
            <person name="Scott J.G."/>
            <person name="Beeman R.W."/>
            <person name="Muthukrishnan S."/>
            <person name="Kramer K.J."/>
            <person name="Arakane Y."/>
            <person name="Beeman R.W."/>
            <person name="Zhu Q."/>
            <person name="Hogenkamp D."/>
            <person name="Dixit R."/>
            <person name="Oppert B."/>
            <person name="Jiang H."/>
            <person name="Zou Z."/>
            <person name="Marshall J."/>
            <person name="Elpidina E."/>
            <person name="Vinokurov K."/>
            <person name="Oppert C."/>
            <person name="Zou Z."/>
            <person name="Evans J."/>
            <person name="Lu Z."/>
            <person name="Zhao P."/>
            <person name="Sumathipala N."/>
            <person name="Altincicek B."/>
            <person name="Vilcinskas A."/>
            <person name="Williams M."/>
            <person name="Hultmark D."/>
            <person name="Hetru C."/>
            <person name="Jiang H."/>
            <person name="Grimmelikhuijzen C.J."/>
            <person name="Hauser F."/>
            <person name="Cazzamali G."/>
            <person name="Williamson M."/>
            <person name="Park Y."/>
            <person name="Li B."/>
            <person name="Tanaka Y."/>
            <person name="Predel R."/>
            <person name="Neupert S."/>
            <person name="Schachtner J."/>
            <person name="Verleyen P."/>
            <person name="Raible F."/>
            <person name="Bork P."/>
            <person name="Friedrich M."/>
            <person name="Walden K.K."/>
            <person name="Robertson H.M."/>
            <person name="Angeli S."/>
            <person name="Foret S."/>
            <person name="Bucher G."/>
            <person name="Schuetz S."/>
            <person name="Maleszka R."/>
            <person name="Wimmer E.A."/>
            <person name="Beeman R.W."/>
            <person name="Lorenzen M."/>
            <person name="Tomoyasu Y."/>
            <person name="Miller S.C."/>
            <person name="Grossmann D."/>
            <person name="Bucher G."/>
        </authorList>
    </citation>
    <scope>NUCLEOTIDE SEQUENCE [LARGE SCALE GENOMIC DNA]</scope>
    <source>
        <strain evidence="2 3">Georgia GA2</strain>
    </source>
</reference>
<dbReference type="AlphaFoldDB" id="A0A139WB74"/>
<organism evidence="2 3">
    <name type="scientific">Tribolium castaneum</name>
    <name type="common">Red flour beetle</name>
    <dbReference type="NCBI Taxonomy" id="7070"/>
    <lineage>
        <taxon>Eukaryota</taxon>
        <taxon>Metazoa</taxon>
        <taxon>Ecdysozoa</taxon>
        <taxon>Arthropoda</taxon>
        <taxon>Hexapoda</taxon>
        <taxon>Insecta</taxon>
        <taxon>Pterygota</taxon>
        <taxon>Neoptera</taxon>
        <taxon>Endopterygota</taxon>
        <taxon>Coleoptera</taxon>
        <taxon>Polyphaga</taxon>
        <taxon>Cucujiformia</taxon>
        <taxon>Tenebrionidae</taxon>
        <taxon>Tenebrionidae incertae sedis</taxon>
        <taxon>Tribolium</taxon>
    </lineage>
</organism>
<reference evidence="2 3" key="2">
    <citation type="journal article" date="2010" name="Nucleic Acids Res.">
        <title>BeetleBase in 2010: revisions to provide comprehensive genomic information for Tribolium castaneum.</title>
        <authorList>
            <person name="Kim H.S."/>
            <person name="Murphy T."/>
            <person name="Xia J."/>
            <person name="Caragea D."/>
            <person name="Park Y."/>
            <person name="Beeman R.W."/>
            <person name="Lorenzen M.D."/>
            <person name="Butcher S."/>
            <person name="Manak J.R."/>
            <person name="Brown S.J."/>
        </authorList>
    </citation>
    <scope>GENOME REANNOTATION</scope>
    <source>
        <strain evidence="2 3">Georgia GA2</strain>
    </source>
</reference>
<accession>A0A139WB74</accession>
<proteinExistence type="predicted"/>
<feature type="region of interest" description="Disordered" evidence="1">
    <location>
        <begin position="24"/>
        <end position="54"/>
    </location>
</feature>
<name>A0A139WB74_TRICA</name>
<evidence type="ECO:0000256" key="1">
    <source>
        <dbReference type="SAM" id="MobiDB-lite"/>
    </source>
</evidence>
<protein>
    <submittedName>
        <fullName evidence="2">Uncharacterized protein</fullName>
    </submittedName>
</protein>
<gene>
    <name evidence="2" type="primary">AUGUSTUS-3.0.2_34870</name>
    <name evidence="2" type="ORF">TcasGA2_TC034870</name>
</gene>
<dbReference type="EMBL" id="KQ971372">
    <property type="protein sequence ID" value="KYB25166.1"/>
    <property type="molecule type" value="Genomic_DNA"/>
</dbReference>
<dbReference type="Proteomes" id="UP000007266">
    <property type="component" value="Linkage group 9"/>
</dbReference>